<keyword evidence="2" id="KW-1185">Reference proteome</keyword>
<accession>A0ABS4UNM9</accession>
<protein>
    <submittedName>
        <fullName evidence="1">Uncharacterized protein</fullName>
    </submittedName>
</protein>
<proteinExistence type="predicted"/>
<evidence type="ECO:0000313" key="2">
    <source>
        <dbReference type="Proteomes" id="UP000755585"/>
    </source>
</evidence>
<dbReference type="EMBL" id="JAGINT010000001">
    <property type="protein sequence ID" value="MBP2353253.1"/>
    <property type="molecule type" value="Genomic_DNA"/>
</dbReference>
<comment type="caution">
    <text evidence="1">The sequence shown here is derived from an EMBL/GenBank/DDBJ whole genome shotgun (WGS) entry which is preliminary data.</text>
</comment>
<reference evidence="1 2" key="1">
    <citation type="submission" date="2021-03" db="EMBL/GenBank/DDBJ databases">
        <title>Sequencing the genomes of 1000 actinobacteria strains.</title>
        <authorList>
            <person name="Klenk H.-P."/>
        </authorList>
    </citation>
    <scope>NUCLEOTIDE SEQUENCE [LARGE SCALE GENOMIC DNA]</scope>
    <source>
        <strain evidence="1 2">DSM 18824</strain>
    </source>
</reference>
<gene>
    <name evidence="1" type="ORF">JOF29_004336</name>
</gene>
<evidence type="ECO:0000313" key="1">
    <source>
        <dbReference type="EMBL" id="MBP2353253.1"/>
    </source>
</evidence>
<organism evidence="1 2">
    <name type="scientific">Kribbella aluminosa</name>
    <dbReference type="NCBI Taxonomy" id="416017"/>
    <lineage>
        <taxon>Bacteria</taxon>
        <taxon>Bacillati</taxon>
        <taxon>Actinomycetota</taxon>
        <taxon>Actinomycetes</taxon>
        <taxon>Propionibacteriales</taxon>
        <taxon>Kribbellaceae</taxon>
        <taxon>Kribbella</taxon>
    </lineage>
</organism>
<name>A0ABS4UNM9_9ACTN</name>
<sequence>MSVQTLPCILVRGGHPKQLVAQFEVNGSHQFSVRAGVVGRVVGPGAAAEG</sequence>
<dbReference type="Proteomes" id="UP000755585">
    <property type="component" value="Unassembled WGS sequence"/>
</dbReference>